<accession>A0A1K1LFV8</accession>
<evidence type="ECO:0000313" key="2">
    <source>
        <dbReference type="EMBL" id="SFV73576.1"/>
    </source>
</evidence>
<evidence type="ECO:0000313" key="3">
    <source>
        <dbReference type="Proteomes" id="UP000186323"/>
    </source>
</evidence>
<evidence type="ECO:0000256" key="1">
    <source>
        <dbReference type="SAM" id="MobiDB-lite"/>
    </source>
</evidence>
<protein>
    <submittedName>
        <fullName evidence="2">Uncharacterized protein</fullName>
    </submittedName>
</protein>
<proteinExistence type="predicted"/>
<dbReference type="Proteomes" id="UP000186323">
    <property type="component" value="Chromosome I"/>
</dbReference>
<dbReference type="EMBL" id="LT630450">
    <property type="protein sequence ID" value="SFV73576.1"/>
    <property type="molecule type" value="Genomic_DNA"/>
</dbReference>
<dbReference type="AlphaFoldDB" id="A0A1K1LFV8"/>
<organism evidence="2 3">
    <name type="scientific">Desulfovibrio piger</name>
    <dbReference type="NCBI Taxonomy" id="901"/>
    <lineage>
        <taxon>Bacteria</taxon>
        <taxon>Pseudomonadati</taxon>
        <taxon>Thermodesulfobacteriota</taxon>
        <taxon>Desulfovibrionia</taxon>
        <taxon>Desulfovibrionales</taxon>
        <taxon>Desulfovibrionaceae</taxon>
        <taxon>Desulfovibrio</taxon>
    </lineage>
</organism>
<sequence>MHGAVRVKSAGMAAGRAAPVPSGTGSRDAPPAKHRSAARGTASGKKTDGAGQACRQAFCRWGRRTAKGAGGRR</sequence>
<keyword evidence="3" id="KW-1185">Reference proteome</keyword>
<gene>
    <name evidence="2" type="ORF">DESPIGER_1744</name>
</gene>
<name>A0A1K1LFV8_9BACT</name>
<reference evidence="3" key="1">
    <citation type="submission" date="2016-10" db="EMBL/GenBank/DDBJ databases">
        <authorList>
            <person name="Wegmann U."/>
        </authorList>
    </citation>
    <scope>NUCLEOTIDE SEQUENCE [LARGE SCALE GENOMIC DNA]</scope>
</reference>
<dbReference type="KEGG" id="dpg:DESPIGER_1744"/>
<feature type="region of interest" description="Disordered" evidence="1">
    <location>
        <begin position="1"/>
        <end position="52"/>
    </location>
</feature>